<evidence type="ECO:0000313" key="4">
    <source>
        <dbReference type="Proteomes" id="UP000307943"/>
    </source>
</evidence>
<protein>
    <submittedName>
        <fullName evidence="3">Amidohydrolase</fullName>
    </submittedName>
</protein>
<dbReference type="GO" id="GO:0019748">
    <property type="term" value="P:secondary metabolic process"/>
    <property type="evidence" value="ECO:0007669"/>
    <property type="project" value="TreeGrafter"/>
</dbReference>
<dbReference type="GO" id="GO:0005737">
    <property type="term" value="C:cytoplasm"/>
    <property type="evidence" value="ECO:0007669"/>
    <property type="project" value="TreeGrafter"/>
</dbReference>
<dbReference type="AlphaFoldDB" id="A0A5C4T467"/>
<sequence length="410" mass="47088">MPGENTEGLRRLGTKSFGNVILEKERIGEWASMETTESGMPVKKQKLKRSIIDTDIHGSAPREELLKYMPRIYREQVATFGWRLPTQGGMFLNGGTNGSMQDIKLPRNDTHEDNYLNYVREHHLEKYNIEYGIMTGGGYEVHAATDTDFAAAVCSAHNDYYIERYLSRENRLKGSILIPKQDPVLSVKEIDRVGHHPGMVQVVVSNGAQKPYGQRFYHPIYEACVRHDLPFTIHVSMEGIGINNPPTGAGHVTSYIEYRSARAQIMMAHLASFIFEGVFDKYPTLKLVMMEAGMLWIAPLLWRLDEDWKALRHQTPWVKEPPSEYYRKHVYVTSQPLELPPKAELIKPMFEAIHAETNLMFASDFPHWDFDSPLHAFPKLDEETWDSIFYRNAARLYRLPQRKGAEEATA</sequence>
<dbReference type="EMBL" id="VDCQ01000036">
    <property type="protein sequence ID" value="TNJ63882.1"/>
    <property type="molecule type" value="Genomic_DNA"/>
</dbReference>
<name>A0A5C4T467_9BACL</name>
<dbReference type="GO" id="GO:0016831">
    <property type="term" value="F:carboxy-lyase activity"/>
    <property type="evidence" value="ECO:0007669"/>
    <property type="project" value="InterPro"/>
</dbReference>
<dbReference type="InterPro" id="IPR006680">
    <property type="entry name" value="Amidohydro-rel"/>
</dbReference>
<dbReference type="OrthoDB" id="9777673at2"/>
<dbReference type="InterPro" id="IPR032465">
    <property type="entry name" value="ACMSD"/>
</dbReference>
<evidence type="ECO:0000256" key="1">
    <source>
        <dbReference type="ARBA" id="ARBA00023239"/>
    </source>
</evidence>
<dbReference type="Gene3D" id="3.20.20.140">
    <property type="entry name" value="Metal-dependent hydrolases"/>
    <property type="match status" value="1"/>
</dbReference>
<comment type="caution">
    <text evidence="3">The sequence shown here is derived from an EMBL/GenBank/DDBJ whole genome shotgun (WGS) entry which is preliminary data.</text>
</comment>
<feature type="domain" description="Amidohydrolase-related" evidence="2">
    <location>
        <begin position="83"/>
        <end position="399"/>
    </location>
</feature>
<organism evidence="3 4">
    <name type="scientific">Paenibacillus hemerocallicola</name>
    <dbReference type="NCBI Taxonomy" id="1172614"/>
    <lineage>
        <taxon>Bacteria</taxon>
        <taxon>Bacillati</taxon>
        <taxon>Bacillota</taxon>
        <taxon>Bacilli</taxon>
        <taxon>Bacillales</taxon>
        <taxon>Paenibacillaceae</taxon>
        <taxon>Paenibacillus</taxon>
    </lineage>
</organism>
<dbReference type="Pfam" id="PF04909">
    <property type="entry name" value="Amidohydro_2"/>
    <property type="match status" value="1"/>
</dbReference>
<dbReference type="Proteomes" id="UP000307943">
    <property type="component" value="Unassembled WGS sequence"/>
</dbReference>
<proteinExistence type="predicted"/>
<gene>
    <name evidence="3" type="ORF">FE784_22905</name>
</gene>
<evidence type="ECO:0000313" key="3">
    <source>
        <dbReference type="EMBL" id="TNJ63882.1"/>
    </source>
</evidence>
<dbReference type="PANTHER" id="PTHR21240:SF28">
    <property type="entry name" value="ISO-OROTATE DECARBOXYLASE (EUROFUNG)"/>
    <property type="match status" value="1"/>
</dbReference>
<keyword evidence="1" id="KW-0456">Lyase</keyword>
<dbReference type="InterPro" id="IPR032466">
    <property type="entry name" value="Metal_Hydrolase"/>
</dbReference>
<accession>A0A5C4T467</accession>
<dbReference type="GO" id="GO:0016787">
    <property type="term" value="F:hydrolase activity"/>
    <property type="evidence" value="ECO:0007669"/>
    <property type="project" value="UniProtKB-KW"/>
</dbReference>
<evidence type="ECO:0000259" key="2">
    <source>
        <dbReference type="Pfam" id="PF04909"/>
    </source>
</evidence>
<dbReference type="PANTHER" id="PTHR21240">
    <property type="entry name" value="2-AMINO-3-CARBOXYLMUCONATE-6-SEMIALDEHYDE DECARBOXYLASE"/>
    <property type="match status" value="1"/>
</dbReference>
<dbReference type="SUPFAM" id="SSF51556">
    <property type="entry name" value="Metallo-dependent hydrolases"/>
    <property type="match status" value="1"/>
</dbReference>
<keyword evidence="4" id="KW-1185">Reference proteome</keyword>
<reference evidence="3 4" key="1">
    <citation type="submission" date="2019-05" db="EMBL/GenBank/DDBJ databases">
        <title>We sequenced the genome of Paenibacillus hemerocallicola KCTC 33185 for further insight into its adaptation and study the phylogeny of Paenibacillus.</title>
        <authorList>
            <person name="Narsing Rao M.P."/>
        </authorList>
    </citation>
    <scope>NUCLEOTIDE SEQUENCE [LARGE SCALE GENOMIC DNA]</scope>
    <source>
        <strain evidence="3 4">KCTC 33185</strain>
    </source>
</reference>
<keyword evidence="3" id="KW-0378">Hydrolase</keyword>